<keyword evidence="8 11" id="KW-0472">Membrane</keyword>
<evidence type="ECO:0000256" key="8">
    <source>
        <dbReference type="ARBA" id="ARBA00023136"/>
    </source>
</evidence>
<dbReference type="GO" id="GO:0044718">
    <property type="term" value="P:siderophore transmembrane transport"/>
    <property type="evidence" value="ECO:0007669"/>
    <property type="project" value="TreeGrafter"/>
</dbReference>
<reference evidence="17" key="1">
    <citation type="submission" date="2017-11" db="EMBL/GenBank/DDBJ databases">
        <title>The draft genome sequence of Chromatocurvus sp. F02.</title>
        <authorList>
            <person name="Du Z.-J."/>
            <person name="Chang Y.-Q."/>
        </authorList>
    </citation>
    <scope>NUCLEOTIDE SEQUENCE [LARGE SCALE GENOMIC DNA]</scope>
    <source>
        <strain evidence="17">F02</strain>
    </source>
</reference>
<evidence type="ECO:0000256" key="2">
    <source>
        <dbReference type="ARBA" id="ARBA00008143"/>
    </source>
</evidence>
<keyword evidence="7 12" id="KW-0798">TonB box</keyword>
<dbReference type="InterPro" id="IPR036942">
    <property type="entry name" value="Beta-barrel_TonB_sf"/>
</dbReference>
<feature type="domain" description="TonB-dependent receptor plug" evidence="15">
    <location>
        <begin position="43"/>
        <end position="150"/>
    </location>
</feature>
<feature type="domain" description="TonB-dependent receptor-like beta-barrel" evidence="14">
    <location>
        <begin position="184"/>
        <end position="594"/>
    </location>
</feature>
<evidence type="ECO:0000256" key="6">
    <source>
        <dbReference type="ARBA" id="ARBA00022729"/>
    </source>
</evidence>
<evidence type="ECO:0000313" key="17">
    <source>
        <dbReference type="Proteomes" id="UP000234845"/>
    </source>
</evidence>
<dbReference type="OrthoDB" id="9764669at2"/>
<dbReference type="InterPro" id="IPR039426">
    <property type="entry name" value="TonB-dep_rcpt-like"/>
</dbReference>
<evidence type="ECO:0000256" key="11">
    <source>
        <dbReference type="PROSITE-ProRule" id="PRU01360"/>
    </source>
</evidence>
<comment type="similarity">
    <text evidence="2">Belongs to the TonB-dependent receptor family. Hemoglobin/haptoglobin binding protein subfamily.</text>
</comment>
<sequence length="620" mass="67641">MKTTPIALGALALLTTLPAYAGSQTPTPLEEIVISSSRIPMPLREVGTSISVVELADIRALGFNSLQDVLRTQPGVAVTNTGGSGKVSSLRIRGEEGYRTLLLIDGIDVSDTTAPQHGPRFEQLLSAGVQRVEILRGPQGMMYGADAGGVVNISTRAPQAGVQGDISAEAGRYGSRQLSANIAAGNDQVDGSLALTDFSTDGYNARTTDTNPADKDGYDNTTVHGRAGWNINEQLRLELVARDAEGNSQYDGCFTSDTFAPSNLCSDNYQQQAWRGAMSWQGEQLQQELAFSRSETERQLFTEGRPGFGTEGELSRLSYIGSFAPSDSLQLVYGADLERATLDDGSFDTERDQKGYYLEYQGSVGEQLYFTAGARHDDNDDFGRHNTWRVSGAWIVPMGADELKFRGSWGTGFRAPSLYEIAYNNSFFASAPAADTNLREERSEGYDLGVAFYGSNGLQLEAVYFAQSVENEIFFDLQAFSGYLQGDGDSDSSGVELIAQLPLPRQLSLQGNYTYNDTDTAAGTYRVYRPRHLANIGLQWQHSSGQLSLGLNARMSRDARSPDGSPVDNYEVVDMNIRYALLPELELYGRVENLLNSNYEEIPTYQTSARAAYAGLRYAF</sequence>
<organism evidence="16 17">
    <name type="scientific">Kineobactrum sediminis</name>
    <dbReference type="NCBI Taxonomy" id="1905677"/>
    <lineage>
        <taxon>Bacteria</taxon>
        <taxon>Pseudomonadati</taxon>
        <taxon>Pseudomonadota</taxon>
        <taxon>Gammaproteobacteria</taxon>
        <taxon>Cellvibrionales</taxon>
        <taxon>Halieaceae</taxon>
        <taxon>Kineobactrum</taxon>
    </lineage>
</organism>
<keyword evidence="4 11" id="KW-1134">Transmembrane beta strand</keyword>
<keyword evidence="6 13" id="KW-0732">Signal</keyword>
<evidence type="ECO:0000256" key="7">
    <source>
        <dbReference type="ARBA" id="ARBA00023077"/>
    </source>
</evidence>
<dbReference type="InterPro" id="IPR012910">
    <property type="entry name" value="Plug_dom"/>
</dbReference>
<comment type="subcellular location">
    <subcellularLocation>
        <location evidence="1 11">Cell outer membrane</location>
        <topology evidence="1 11">Multi-pass membrane protein</topology>
    </subcellularLocation>
</comment>
<dbReference type="AlphaFoldDB" id="A0A2N5Y3U5"/>
<comment type="caution">
    <text evidence="16">The sequence shown here is derived from an EMBL/GenBank/DDBJ whole genome shotgun (WGS) entry which is preliminary data.</text>
</comment>
<dbReference type="Proteomes" id="UP000234845">
    <property type="component" value="Unassembled WGS sequence"/>
</dbReference>
<keyword evidence="17" id="KW-1185">Reference proteome</keyword>
<dbReference type="PANTHER" id="PTHR30069:SF29">
    <property type="entry name" value="HEMOGLOBIN AND HEMOGLOBIN-HAPTOGLOBIN-BINDING PROTEIN 1-RELATED"/>
    <property type="match status" value="1"/>
</dbReference>
<evidence type="ECO:0000313" key="16">
    <source>
        <dbReference type="EMBL" id="PLW83049.1"/>
    </source>
</evidence>
<proteinExistence type="inferred from homology"/>
<evidence type="ECO:0000256" key="3">
    <source>
        <dbReference type="ARBA" id="ARBA00022448"/>
    </source>
</evidence>
<dbReference type="Gene3D" id="2.170.130.10">
    <property type="entry name" value="TonB-dependent receptor, plug domain"/>
    <property type="match status" value="1"/>
</dbReference>
<dbReference type="Pfam" id="PF00593">
    <property type="entry name" value="TonB_dep_Rec_b-barrel"/>
    <property type="match status" value="1"/>
</dbReference>
<dbReference type="InterPro" id="IPR000531">
    <property type="entry name" value="Beta-barrel_TonB"/>
</dbReference>
<name>A0A2N5Y3U5_9GAMM</name>
<evidence type="ECO:0000256" key="12">
    <source>
        <dbReference type="RuleBase" id="RU003357"/>
    </source>
</evidence>
<accession>A0A2N5Y3U5</accession>
<dbReference type="EMBL" id="PKLZ01000003">
    <property type="protein sequence ID" value="PLW83049.1"/>
    <property type="molecule type" value="Genomic_DNA"/>
</dbReference>
<gene>
    <name evidence="16" type="ORF">CWI75_06390</name>
</gene>
<dbReference type="CDD" id="cd01347">
    <property type="entry name" value="ligand_gated_channel"/>
    <property type="match status" value="1"/>
</dbReference>
<dbReference type="RefSeq" id="WP_101520649.1">
    <property type="nucleotide sequence ID" value="NZ_PKLZ01000003.1"/>
</dbReference>
<dbReference type="PROSITE" id="PS52016">
    <property type="entry name" value="TONB_DEPENDENT_REC_3"/>
    <property type="match status" value="1"/>
</dbReference>
<dbReference type="PANTHER" id="PTHR30069">
    <property type="entry name" value="TONB-DEPENDENT OUTER MEMBRANE RECEPTOR"/>
    <property type="match status" value="1"/>
</dbReference>
<dbReference type="SUPFAM" id="SSF56935">
    <property type="entry name" value="Porins"/>
    <property type="match status" value="1"/>
</dbReference>
<dbReference type="Gene3D" id="2.40.170.20">
    <property type="entry name" value="TonB-dependent receptor, beta-barrel domain"/>
    <property type="match status" value="1"/>
</dbReference>
<dbReference type="Pfam" id="PF07715">
    <property type="entry name" value="Plug"/>
    <property type="match status" value="1"/>
</dbReference>
<dbReference type="InterPro" id="IPR037066">
    <property type="entry name" value="Plug_dom_sf"/>
</dbReference>
<evidence type="ECO:0000259" key="15">
    <source>
        <dbReference type="Pfam" id="PF07715"/>
    </source>
</evidence>
<keyword evidence="5 11" id="KW-0812">Transmembrane</keyword>
<dbReference type="GO" id="GO:0015344">
    <property type="term" value="F:siderophore uptake transmembrane transporter activity"/>
    <property type="evidence" value="ECO:0007669"/>
    <property type="project" value="TreeGrafter"/>
</dbReference>
<evidence type="ECO:0000256" key="13">
    <source>
        <dbReference type="SAM" id="SignalP"/>
    </source>
</evidence>
<feature type="chain" id="PRO_5014769282" evidence="13">
    <location>
        <begin position="22"/>
        <end position="620"/>
    </location>
</feature>
<feature type="signal peptide" evidence="13">
    <location>
        <begin position="1"/>
        <end position="21"/>
    </location>
</feature>
<keyword evidence="9 16" id="KW-0675">Receptor</keyword>
<keyword evidence="3 11" id="KW-0813">Transport</keyword>
<evidence type="ECO:0000256" key="10">
    <source>
        <dbReference type="ARBA" id="ARBA00023237"/>
    </source>
</evidence>
<keyword evidence="10 11" id="KW-0998">Cell outer membrane</keyword>
<evidence type="ECO:0000256" key="9">
    <source>
        <dbReference type="ARBA" id="ARBA00023170"/>
    </source>
</evidence>
<evidence type="ECO:0000256" key="4">
    <source>
        <dbReference type="ARBA" id="ARBA00022452"/>
    </source>
</evidence>
<evidence type="ECO:0000259" key="14">
    <source>
        <dbReference type="Pfam" id="PF00593"/>
    </source>
</evidence>
<dbReference type="GO" id="GO:0009279">
    <property type="term" value="C:cell outer membrane"/>
    <property type="evidence" value="ECO:0007669"/>
    <property type="project" value="UniProtKB-SubCell"/>
</dbReference>
<evidence type="ECO:0000256" key="5">
    <source>
        <dbReference type="ARBA" id="ARBA00022692"/>
    </source>
</evidence>
<evidence type="ECO:0000256" key="1">
    <source>
        <dbReference type="ARBA" id="ARBA00004571"/>
    </source>
</evidence>
<protein>
    <submittedName>
        <fullName evidence="16">TonB-dependent receptor</fullName>
    </submittedName>
</protein>